<dbReference type="CDD" id="cd09627">
    <property type="entry name" value="DOMON_murB_like"/>
    <property type="match status" value="1"/>
</dbReference>
<protein>
    <submittedName>
        <fullName evidence="1">DOMON-like domain-containing protein</fullName>
    </submittedName>
</protein>
<accession>A0A853IVB5</accession>
<comment type="caution">
    <text evidence="1">The sequence shown here is derived from an EMBL/GenBank/DDBJ whole genome shotgun (WGS) entry which is preliminary data.</text>
</comment>
<gene>
    <name evidence="1" type="ORF">H0I39_02175</name>
</gene>
<sequence>MPCAAVRSLRAAWHWRTQGGTPRLHLRYTLHADVQALRLPDRRPPRFADGLWRHTCFEAFVGAPGGSAYHEFNFAPSGEWAAYGFSAERQRDAAADQPLASLALAPLVLQDGSVLTLDVGLPLAALPAGAPDAPLPLGLTAVIEAQDGHLSYWALHHPAAQPDFHHRGGWTARVPAPHAA</sequence>
<dbReference type="EMBL" id="JACCKX010000001">
    <property type="protein sequence ID" value="NZA00890.1"/>
    <property type="molecule type" value="Genomic_DNA"/>
</dbReference>
<reference evidence="1 2" key="1">
    <citation type="submission" date="2020-07" db="EMBL/GenBank/DDBJ databases">
        <authorList>
            <person name="Maaloum M."/>
        </authorList>
    </citation>
    <scope>NUCLEOTIDE SEQUENCE [LARGE SCALE GENOMIC DNA]</scope>
    <source>
        <strain evidence="1 2">GCS-AN-3</strain>
    </source>
</reference>
<dbReference type="Proteomes" id="UP000589716">
    <property type="component" value="Unassembled WGS sequence"/>
</dbReference>
<keyword evidence="2" id="KW-1185">Reference proteome</keyword>
<name>A0A853IVB5_9BURK</name>
<evidence type="ECO:0000313" key="1">
    <source>
        <dbReference type="EMBL" id="NZA00890.1"/>
    </source>
</evidence>
<dbReference type="AlphaFoldDB" id="A0A853IVB5"/>
<proteinExistence type="predicted"/>
<organism evidence="1 2">
    <name type="scientific">Ottowia beijingensis</name>
    <dbReference type="NCBI Taxonomy" id="1207057"/>
    <lineage>
        <taxon>Bacteria</taxon>
        <taxon>Pseudomonadati</taxon>
        <taxon>Pseudomonadota</taxon>
        <taxon>Betaproteobacteria</taxon>
        <taxon>Burkholderiales</taxon>
        <taxon>Comamonadaceae</taxon>
        <taxon>Ottowia</taxon>
    </lineage>
</organism>
<evidence type="ECO:0000313" key="2">
    <source>
        <dbReference type="Proteomes" id="UP000589716"/>
    </source>
</evidence>